<dbReference type="AlphaFoldDB" id="A0A562IWD8"/>
<evidence type="ECO:0000313" key="5">
    <source>
        <dbReference type="EMBL" id="TWH74925.1"/>
    </source>
</evidence>
<sequence length="453" mass="47080">MTTPSWRHGWAALAVSTLSRIALGALALLLAASLVPALVGWQSTVVMSGSMAPALAPGDVAVVRPVDSAALEPGAVLLVDDPDLPGRLRLHRLVAVDAAGLQLKGDANPAADSSLVAPAAVHGAVSFRLPLVGEPVVWLAERRVWPLVGTAAGLAVLLALALLHRRPDDDLPAGPPSTGRGLRRGAVLTTAALLTLALPGAAARFSDTTATPRLTLPVAAVWNCSDVGSANRATHYYRMQERSGTTAATTGTAGSAANGTYSPRGLTSVPDGPACGPNEERAVQFDGSSGAIWTTQAVTNPQTFTVQLWFRTTTNRGGKLIGFGNGTNGDLSSSYDRHVYLTNAGQLVFGVYNGSIYTVTSPRTYNDGGWHLVTASFSAGTGLRLYVDGSLVASGSAPAAESITGFWRIGYDNLNTWPSAPTSRYFAGSLAHVSIYNSVLSASQVRDAWDITR</sequence>
<organism evidence="5 6">
    <name type="scientific">Modestobacter roseus</name>
    <dbReference type="NCBI Taxonomy" id="1181884"/>
    <lineage>
        <taxon>Bacteria</taxon>
        <taxon>Bacillati</taxon>
        <taxon>Actinomycetota</taxon>
        <taxon>Actinomycetes</taxon>
        <taxon>Geodermatophilales</taxon>
        <taxon>Geodermatophilaceae</taxon>
        <taxon>Modestobacter</taxon>
    </lineage>
</organism>
<dbReference type="RefSeq" id="WP_153359435.1">
    <property type="nucleotide sequence ID" value="NZ_ML762488.1"/>
</dbReference>
<feature type="transmembrane region" description="Helical" evidence="3">
    <location>
        <begin position="21"/>
        <end position="41"/>
    </location>
</feature>
<dbReference type="CDD" id="cd06462">
    <property type="entry name" value="Peptidase_S24_S26"/>
    <property type="match status" value="1"/>
</dbReference>
<dbReference type="Gene3D" id="2.60.120.200">
    <property type="match status" value="1"/>
</dbReference>
<evidence type="ECO:0000313" key="6">
    <source>
        <dbReference type="Proteomes" id="UP000321490"/>
    </source>
</evidence>
<dbReference type="Pfam" id="PF13385">
    <property type="entry name" value="Laminin_G_3"/>
    <property type="match status" value="1"/>
</dbReference>
<comment type="caution">
    <text evidence="5">The sequence shown here is derived from an EMBL/GenBank/DDBJ whole genome shotgun (WGS) entry which is preliminary data.</text>
</comment>
<proteinExistence type="predicted"/>
<feature type="domain" description="Laminin G" evidence="4">
    <location>
        <begin position="282"/>
        <end position="453"/>
    </location>
</feature>
<dbReference type="EMBL" id="VLKF01000001">
    <property type="protein sequence ID" value="TWH74925.1"/>
    <property type="molecule type" value="Genomic_DNA"/>
</dbReference>
<evidence type="ECO:0000256" key="1">
    <source>
        <dbReference type="ARBA" id="ARBA00022729"/>
    </source>
</evidence>
<gene>
    <name evidence="5" type="ORF">JD78_03471</name>
</gene>
<accession>A0A562IWD8</accession>
<dbReference type="PROSITE" id="PS50025">
    <property type="entry name" value="LAM_G_DOMAIN"/>
    <property type="match status" value="1"/>
</dbReference>
<evidence type="ECO:0000256" key="2">
    <source>
        <dbReference type="ARBA" id="ARBA00023157"/>
    </source>
</evidence>
<keyword evidence="3" id="KW-1133">Transmembrane helix</keyword>
<dbReference type="SMART" id="SM00560">
    <property type="entry name" value="LamGL"/>
    <property type="match status" value="1"/>
</dbReference>
<keyword evidence="3" id="KW-0812">Transmembrane</keyword>
<name>A0A562IWD8_9ACTN</name>
<keyword evidence="2" id="KW-1015">Disulfide bond</keyword>
<evidence type="ECO:0000256" key="3">
    <source>
        <dbReference type="SAM" id="Phobius"/>
    </source>
</evidence>
<reference evidence="5 6" key="1">
    <citation type="submission" date="2019-07" db="EMBL/GenBank/DDBJ databases">
        <title>R&amp;d 2014.</title>
        <authorList>
            <person name="Klenk H.-P."/>
        </authorList>
    </citation>
    <scope>NUCLEOTIDE SEQUENCE [LARGE SCALE GENOMIC DNA]</scope>
    <source>
        <strain evidence="5 6">DSM 45764</strain>
    </source>
</reference>
<evidence type="ECO:0000259" key="4">
    <source>
        <dbReference type="PROSITE" id="PS50025"/>
    </source>
</evidence>
<protein>
    <submittedName>
        <fullName evidence="5">Signal peptidase I</fullName>
    </submittedName>
</protein>
<keyword evidence="1" id="KW-0732">Signal</keyword>
<dbReference type="SUPFAM" id="SSF49899">
    <property type="entry name" value="Concanavalin A-like lectins/glucanases"/>
    <property type="match status" value="1"/>
</dbReference>
<keyword evidence="6" id="KW-1185">Reference proteome</keyword>
<keyword evidence="3" id="KW-0472">Membrane</keyword>
<dbReference type="CDD" id="cd00110">
    <property type="entry name" value="LamG"/>
    <property type="match status" value="1"/>
</dbReference>
<dbReference type="OrthoDB" id="5241786at2"/>
<dbReference type="InterPro" id="IPR013320">
    <property type="entry name" value="ConA-like_dom_sf"/>
</dbReference>
<dbReference type="InterPro" id="IPR001791">
    <property type="entry name" value="Laminin_G"/>
</dbReference>
<dbReference type="InterPro" id="IPR006558">
    <property type="entry name" value="LamG-like"/>
</dbReference>
<dbReference type="Proteomes" id="UP000321490">
    <property type="component" value="Unassembled WGS sequence"/>
</dbReference>